<organism evidence="1">
    <name type="scientific">bioreactor metagenome</name>
    <dbReference type="NCBI Taxonomy" id="1076179"/>
    <lineage>
        <taxon>unclassified sequences</taxon>
        <taxon>metagenomes</taxon>
        <taxon>ecological metagenomes</taxon>
    </lineage>
</organism>
<evidence type="ECO:0000313" key="1">
    <source>
        <dbReference type="EMBL" id="MPM85762.1"/>
    </source>
</evidence>
<proteinExistence type="predicted"/>
<name>A0A645DB12_9ZZZZ</name>
<dbReference type="SUPFAM" id="SSF55785">
    <property type="entry name" value="PYP-like sensor domain (PAS domain)"/>
    <property type="match status" value="1"/>
</dbReference>
<dbReference type="Gene3D" id="3.30.450.20">
    <property type="entry name" value="PAS domain"/>
    <property type="match status" value="1"/>
</dbReference>
<accession>A0A645DB12</accession>
<protein>
    <recommendedName>
        <fullName evidence="2">DUF438 domain-containing protein</fullName>
    </recommendedName>
</protein>
<reference evidence="1" key="1">
    <citation type="submission" date="2019-08" db="EMBL/GenBank/DDBJ databases">
        <authorList>
            <person name="Kucharzyk K."/>
            <person name="Murdoch R.W."/>
            <person name="Higgins S."/>
            <person name="Loffler F."/>
        </authorList>
    </citation>
    <scope>NUCLEOTIDE SEQUENCE</scope>
</reference>
<comment type="caution">
    <text evidence="1">The sequence shown here is derived from an EMBL/GenBank/DDBJ whole genome shotgun (WGS) entry which is preliminary data.</text>
</comment>
<sequence length="109" mass="12689">MDANDKVKFFSHSPNRVFERNRSIIGRDVRMCHPPGSVHIVEQILADFKAGKENKAKFWISNFMGRFVYIEYTALRGKEGEYLGVIEVTQDISEFRKLEGDQRLLSYSK</sequence>
<gene>
    <name evidence="1" type="ORF">SDC9_132843</name>
</gene>
<dbReference type="InterPro" id="IPR035965">
    <property type="entry name" value="PAS-like_dom_sf"/>
</dbReference>
<dbReference type="AlphaFoldDB" id="A0A645DB12"/>
<dbReference type="EMBL" id="VSSQ01033972">
    <property type="protein sequence ID" value="MPM85762.1"/>
    <property type="molecule type" value="Genomic_DNA"/>
</dbReference>
<dbReference type="Pfam" id="PF13596">
    <property type="entry name" value="PAS_10"/>
    <property type="match status" value="1"/>
</dbReference>
<evidence type="ECO:0008006" key="2">
    <source>
        <dbReference type="Google" id="ProtNLM"/>
    </source>
</evidence>